<dbReference type="SUPFAM" id="SSF53800">
    <property type="entry name" value="Chelatase"/>
    <property type="match status" value="1"/>
</dbReference>
<keyword evidence="5" id="KW-1185">Reference proteome</keyword>
<proteinExistence type="predicted"/>
<sequence length="381" mass="42766">MLNVSVKSAESAETIAPSTPDKFPLLLIGHGTRDEDGRRTFMEFVEAFAAYDTSRPVVPCFLELTEPSIQEGVDRMVAMGYQEMTALPVLLFAARHNKFDVTNELDRARARHPGLKFHYGRHFGVADRLVELWRSRLDELDRQSEIPRDESVLLFVGRGASDPDANGDAYKLARVLWEGSGFKGLELCFSGITHPRLDAGWERAWTWNPKRVVVLPHFLFTGALMKRIHGYSDQARIDRPDVQIQSLPEIGLDPVLFELVKEREQEAIAGQVAMNCELCKFRRAVSRNLLGLGQDDGEAIAPDALASGHHHHDHGQAHGHDHGHHGHAHDHNHDHSHSHGHSHGHDHSHGHGHDHGHGHSHDAPDPYATQNDYHEKAWRVP</sequence>
<comment type="caution">
    <text evidence="4">The sequence shown here is derived from an EMBL/GenBank/DDBJ whole genome shotgun (WGS) entry which is preliminary data.</text>
</comment>
<keyword evidence="2" id="KW-0456">Lyase</keyword>
<dbReference type="CDD" id="cd03414">
    <property type="entry name" value="CbiX_SirB_C"/>
    <property type="match status" value="1"/>
</dbReference>
<dbReference type="Proteomes" id="UP001604335">
    <property type="component" value="Unassembled WGS sequence"/>
</dbReference>
<dbReference type="PANTHER" id="PTHR33542">
    <property type="entry name" value="SIROHYDROCHLORIN FERROCHELATASE, CHLOROPLASTIC"/>
    <property type="match status" value="1"/>
</dbReference>
<dbReference type="EMBL" id="JAZAQF010000094">
    <property type="protein sequence ID" value="MFG3819580.1"/>
    <property type="molecule type" value="Genomic_DNA"/>
</dbReference>
<evidence type="ECO:0000313" key="4">
    <source>
        <dbReference type="EMBL" id="MFG3819580.1"/>
    </source>
</evidence>
<name>A0ABW7CEQ8_9CYAN</name>
<feature type="region of interest" description="Disordered" evidence="3">
    <location>
        <begin position="306"/>
        <end position="369"/>
    </location>
</feature>
<dbReference type="Gene3D" id="3.40.50.1400">
    <property type="match status" value="2"/>
</dbReference>
<dbReference type="Pfam" id="PF01903">
    <property type="entry name" value="CbiX"/>
    <property type="match status" value="2"/>
</dbReference>
<dbReference type="InterPro" id="IPR002762">
    <property type="entry name" value="CbiX-like"/>
</dbReference>
<dbReference type="CDD" id="cd03416">
    <property type="entry name" value="CbiX_SirB_N"/>
    <property type="match status" value="1"/>
</dbReference>
<dbReference type="InterPro" id="IPR050963">
    <property type="entry name" value="Sirohydro_Cobaltochel/CbiX"/>
</dbReference>
<dbReference type="RefSeq" id="WP_393015553.1">
    <property type="nucleotide sequence ID" value="NZ_JAZAQF010000094.1"/>
</dbReference>
<gene>
    <name evidence="4" type="ORF">VPK24_18190</name>
</gene>
<protein>
    <submittedName>
        <fullName evidence="4">Sirohydrochlorin chelatase</fullName>
    </submittedName>
</protein>
<feature type="compositionally biased region" description="Basic and acidic residues" evidence="3">
    <location>
        <begin position="329"/>
        <end position="364"/>
    </location>
</feature>
<evidence type="ECO:0000256" key="3">
    <source>
        <dbReference type="SAM" id="MobiDB-lite"/>
    </source>
</evidence>
<keyword evidence="1" id="KW-0479">Metal-binding</keyword>
<evidence type="ECO:0000313" key="5">
    <source>
        <dbReference type="Proteomes" id="UP001604335"/>
    </source>
</evidence>
<organism evidence="4 5">
    <name type="scientific">Limnothrix redekei LRLZ20PSL1</name>
    <dbReference type="NCBI Taxonomy" id="3112953"/>
    <lineage>
        <taxon>Bacteria</taxon>
        <taxon>Bacillati</taxon>
        <taxon>Cyanobacteriota</taxon>
        <taxon>Cyanophyceae</taxon>
        <taxon>Pseudanabaenales</taxon>
        <taxon>Pseudanabaenaceae</taxon>
        <taxon>Limnothrix</taxon>
    </lineage>
</organism>
<dbReference type="PANTHER" id="PTHR33542:SF3">
    <property type="entry name" value="SIROHYDROCHLORIN FERROCHELATASE, CHLOROPLASTIC"/>
    <property type="match status" value="1"/>
</dbReference>
<reference evidence="5" key="1">
    <citation type="journal article" date="2024" name="Algal Res.">
        <title>Biochemical, toxicological and genomic investigation of a high-biomass producing Limnothrix strain isolated from Italian shallow drinking water reservoir.</title>
        <authorList>
            <person name="Simonazzi M."/>
            <person name="Shishido T.K."/>
            <person name="Delbaje E."/>
            <person name="Wahlsten M."/>
            <person name="Fewer D.P."/>
            <person name="Sivonen K."/>
            <person name="Pezzolesi L."/>
            <person name="Pistocchi R."/>
        </authorList>
    </citation>
    <scope>NUCLEOTIDE SEQUENCE [LARGE SCALE GENOMIC DNA]</scope>
    <source>
        <strain evidence="5">LRLZ20PSL1</strain>
    </source>
</reference>
<evidence type="ECO:0000256" key="2">
    <source>
        <dbReference type="ARBA" id="ARBA00023239"/>
    </source>
</evidence>
<accession>A0ABW7CEQ8</accession>
<evidence type="ECO:0000256" key="1">
    <source>
        <dbReference type="ARBA" id="ARBA00022723"/>
    </source>
</evidence>